<proteinExistence type="predicted"/>
<evidence type="ECO:0000313" key="12">
    <source>
        <dbReference type="EMBL" id="CAH0990022.1"/>
    </source>
</evidence>
<evidence type="ECO:0000256" key="3">
    <source>
        <dbReference type="ARBA" id="ARBA00022741"/>
    </source>
</evidence>
<feature type="transmembrane region" description="Helical" evidence="8">
    <location>
        <begin position="190"/>
        <end position="212"/>
    </location>
</feature>
<dbReference type="Pfam" id="PF00664">
    <property type="entry name" value="ABC_membrane"/>
    <property type="match status" value="1"/>
</dbReference>
<dbReference type="InterPro" id="IPR027417">
    <property type="entry name" value="P-loop_NTPase"/>
</dbReference>
<feature type="transmembrane region" description="Helical" evidence="8">
    <location>
        <begin position="224"/>
        <end position="244"/>
    </location>
</feature>
<evidence type="ECO:0000256" key="5">
    <source>
        <dbReference type="ARBA" id="ARBA00022840"/>
    </source>
</evidence>
<dbReference type="Proteomes" id="UP000838100">
    <property type="component" value="Unassembled WGS sequence"/>
</dbReference>
<dbReference type="SUPFAM" id="SSF90123">
    <property type="entry name" value="ABC transporter transmembrane region"/>
    <property type="match status" value="1"/>
</dbReference>
<dbReference type="InterPro" id="IPR036640">
    <property type="entry name" value="ABC1_TM_sf"/>
</dbReference>
<feature type="domain" description="ABC transporter" evidence="9">
    <location>
        <begin position="502"/>
        <end position="731"/>
    </location>
</feature>
<dbReference type="InterPro" id="IPR017750">
    <property type="entry name" value="ATPase_T1SS"/>
</dbReference>
<dbReference type="NCBIfam" id="TIGR03375">
    <property type="entry name" value="type_I_sec_LssB"/>
    <property type="match status" value="1"/>
</dbReference>
<evidence type="ECO:0000256" key="1">
    <source>
        <dbReference type="ARBA" id="ARBA00004651"/>
    </source>
</evidence>
<keyword evidence="4" id="KW-0378">Hydrolase</keyword>
<feature type="domain" description="Peptidase C39" evidence="11">
    <location>
        <begin position="31"/>
        <end position="154"/>
    </location>
</feature>
<dbReference type="Gene3D" id="1.20.1560.10">
    <property type="entry name" value="ABC transporter type 1, transmembrane domain"/>
    <property type="match status" value="1"/>
</dbReference>
<dbReference type="Pfam" id="PF00005">
    <property type="entry name" value="ABC_tran"/>
    <property type="match status" value="1"/>
</dbReference>
<sequence>MTDTVQTPGDTNDGPSAQAEIPKVWHTGAPERSHFDPLLDSLVVISKLYDKPMSATALSAGLPLVDNKLTPALLPRAADRAGLAARLIQRDLTAIRQQVLPAVLLLNGEQACVLTEVDTATGRATVIRPESGEGESQLPLTELGQYYTGFAIFIKTRFDYGKQRRLVTGEKEKHWFWDTLKLSAPIYKDVVIASILINLFVLTSPMFVRNVYDRVVPNSAIDTLWAFAIGALIVFSFDFLLKLIRTHFLDVAGRKSDIILSSKLFAQVQNIKLENRPNSVGSFAKTVQDFESIRDFITSATLTTLVDLPFVFFFLIVIFIFSGNLVLVPIVGMLVILAISLFVRKPMDEAISHSFGASSVKNGLLIETLTGLETVKTNRMEGLHQRRWEQNVGEVSEWSNKSRLYSTVATSTSGFVQQLTTIGLMIVGVYEISNHSLSMGGLIAAMMLAGRTIAPMGQVAGLIARYSQTKQAYEGVAKVMEMPVERGPDQQFVSRDSFDGGFELEQVSLNFPEQLVPAVAGVDLSIPAGSKMAIIGRIGCGKTTLLRMLMGLYTPTEGMIKLDGIDLRQIDPSDLRSAIGCVEQQPQLFAGSIRDNIVSGTPYASDDQIIRAASIAGVLEFSNPHPEGLNRQVGEGGRLLSGGQRQCVALARALLRDPKILIFDEPTSALDQQTERTLIQRLADNTPDKTIIVFTQRMAILDLLDHVAVMDQGKVLMSGPKADVMKKLAGK</sequence>
<dbReference type="Gene3D" id="3.90.70.10">
    <property type="entry name" value="Cysteine proteinases"/>
    <property type="match status" value="1"/>
</dbReference>
<keyword evidence="5 12" id="KW-0067">ATP-binding</keyword>
<dbReference type="CDD" id="cd02421">
    <property type="entry name" value="Peptidase_C39_likeD"/>
    <property type="match status" value="1"/>
</dbReference>
<dbReference type="PROSITE" id="PS50929">
    <property type="entry name" value="ABC_TM1F"/>
    <property type="match status" value="1"/>
</dbReference>
<dbReference type="PANTHER" id="PTHR43394:SF1">
    <property type="entry name" value="ATP-BINDING CASSETTE SUB-FAMILY B MEMBER 10, MITOCHONDRIAL"/>
    <property type="match status" value="1"/>
</dbReference>
<evidence type="ECO:0000256" key="7">
    <source>
        <dbReference type="ARBA" id="ARBA00023136"/>
    </source>
</evidence>
<feature type="domain" description="ABC transmembrane type-1" evidence="10">
    <location>
        <begin position="190"/>
        <end position="468"/>
    </location>
</feature>
<dbReference type="PROSITE" id="PS00211">
    <property type="entry name" value="ABC_TRANSPORTER_1"/>
    <property type="match status" value="1"/>
</dbReference>
<protein>
    <submittedName>
        <fullName evidence="12">Toxin RTX-I translocation ATP-binding protein</fullName>
    </submittedName>
</protein>
<dbReference type="Gene3D" id="3.40.50.300">
    <property type="entry name" value="P-loop containing nucleotide triphosphate hydrolases"/>
    <property type="match status" value="1"/>
</dbReference>
<dbReference type="CDD" id="cd18587">
    <property type="entry name" value="ABC_6TM_LapB_like"/>
    <property type="match status" value="1"/>
</dbReference>
<organism evidence="12 13">
    <name type="scientific">Sinobacterium norvegicum</name>
    <dbReference type="NCBI Taxonomy" id="1641715"/>
    <lineage>
        <taxon>Bacteria</taxon>
        <taxon>Pseudomonadati</taxon>
        <taxon>Pseudomonadota</taxon>
        <taxon>Gammaproteobacteria</taxon>
        <taxon>Cellvibrionales</taxon>
        <taxon>Spongiibacteraceae</taxon>
        <taxon>Sinobacterium</taxon>
    </lineage>
</organism>
<evidence type="ECO:0000259" key="9">
    <source>
        <dbReference type="PROSITE" id="PS50893"/>
    </source>
</evidence>
<dbReference type="InterPro" id="IPR011527">
    <property type="entry name" value="ABC1_TM_dom"/>
</dbReference>
<evidence type="ECO:0000256" key="6">
    <source>
        <dbReference type="ARBA" id="ARBA00022989"/>
    </source>
</evidence>
<comment type="subcellular location">
    <subcellularLocation>
        <location evidence="1">Cell membrane</location>
        <topology evidence="1">Multi-pass membrane protein</topology>
    </subcellularLocation>
</comment>
<dbReference type="InterPro" id="IPR017871">
    <property type="entry name" value="ABC_transporter-like_CS"/>
</dbReference>
<accession>A0ABM9AAJ3</accession>
<dbReference type="InterPro" id="IPR039421">
    <property type="entry name" value="Type_1_exporter"/>
</dbReference>
<keyword evidence="13" id="KW-1185">Reference proteome</keyword>
<dbReference type="InterPro" id="IPR003593">
    <property type="entry name" value="AAA+_ATPase"/>
</dbReference>
<dbReference type="PROSITE" id="PS50893">
    <property type="entry name" value="ABC_TRANSPORTER_2"/>
    <property type="match status" value="1"/>
</dbReference>
<dbReference type="PROSITE" id="PS50990">
    <property type="entry name" value="PEPTIDASE_C39"/>
    <property type="match status" value="1"/>
</dbReference>
<dbReference type="PANTHER" id="PTHR43394">
    <property type="entry name" value="ATP-DEPENDENT PERMEASE MDL1, MITOCHONDRIAL"/>
    <property type="match status" value="1"/>
</dbReference>
<evidence type="ECO:0000259" key="11">
    <source>
        <dbReference type="PROSITE" id="PS50990"/>
    </source>
</evidence>
<evidence type="ECO:0000259" key="10">
    <source>
        <dbReference type="PROSITE" id="PS50929"/>
    </source>
</evidence>
<evidence type="ECO:0000256" key="4">
    <source>
        <dbReference type="ARBA" id="ARBA00022801"/>
    </source>
</evidence>
<dbReference type="RefSeq" id="WP_237442719.1">
    <property type="nucleotide sequence ID" value="NZ_CAKLPX010000001.1"/>
</dbReference>
<reference evidence="12" key="1">
    <citation type="submission" date="2021-12" db="EMBL/GenBank/DDBJ databases">
        <authorList>
            <person name="Rodrigo-Torres L."/>
            <person name="Arahal R. D."/>
            <person name="Lucena T."/>
        </authorList>
    </citation>
    <scope>NUCLEOTIDE SEQUENCE</scope>
    <source>
        <strain evidence="12">CECT 8267</strain>
    </source>
</reference>
<dbReference type="InterPro" id="IPR003439">
    <property type="entry name" value="ABC_transporter-like_ATP-bd"/>
</dbReference>
<dbReference type="GO" id="GO:0005524">
    <property type="term" value="F:ATP binding"/>
    <property type="evidence" value="ECO:0007669"/>
    <property type="project" value="UniProtKB-KW"/>
</dbReference>
<dbReference type="EMBL" id="CAKLPX010000001">
    <property type="protein sequence ID" value="CAH0990022.1"/>
    <property type="molecule type" value="Genomic_DNA"/>
</dbReference>
<keyword evidence="6 8" id="KW-1133">Transmembrane helix</keyword>
<gene>
    <name evidence="12" type="primary">apxIB</name>
    <name evidence="12" type="ORF">SIN8267_00105</name>
</gene>
<evidence type="ECO:0000256" key="8">
    <source>
        <dbReference type="SAM" id="Phobius"/>
    </source>
</evidence>
<dbReference type="SMART" id="SM00382">
    <property type="entry name" value="AAA"/>
    <property type="match status" value="1"/>
</dbReference>
<evidence type="ECO:0000313" key="13">
    <source>
        <dbReference type="Proteomes" id="UP000838100"/>
    </source>
</evidence>
<keyword evidence="2 8" id="KW-0812">Transmembrane</keyword>
<dbReference type="InterPro" id="IPR005074">
    <property type="entry name" value="Peptidase_C39"/>
</dbReference>
<name>A0ABM9AAJ3_9GAMM</name>
<keyword evidence="3" id="KW-0547">Nucleotide-binding</keyword>
<comment type="caution">
    <text evidence="12">The sequence shown here is derived from an EMBL/GenBank/DDBJ whole genome shotgun (WGS) entry which is preliminary data.</text>
</comment>
<dbReference type="SUPFAM" id="SSF52540">
    <property type="entry name" value="P-loop containing nucleoside triphosphate hydrolases"/>
    <property type="match status" value="1"/>
</dbReference>
<evidence type="ECO:0000256" key="2">
    <source>
        <dbReference type="ARBA" id="ARBA00022692"/>
    </source>
</evidence>
<keyword evidence="7 8" id="KW-0472">Membrane</keyword>